<feature type="transmembrane region" description="Helical" evidence="8">
    <location>
        <begin position="16"/>
        <end position="39"/>
    </location>
</feature>
<dbReference type="CDD" id="cd11058">
    <property type="entry name" value="CYP60B-like"/>
    <property type="match status" value="1"/>
</dbReference>
<evidence type="ECO:0000256" key="1">
    <source>
        <dbReference type="ARBA" id="ARBA00001971"/>
    </source>
</evidence>
<keyword evidence="6" id="KW-0408">Iron</keyword>
<dbReference type="PANTHER" id="PTHR24305">
    <property type="entry name" value="CYTOCHROME P450"/>
    <property type="match status" value="1"/>
</dbReference>
<keyword evidence="10" id="KW-1185">Reference proteome</keyword>
<dbReference type="InterPro" id="IPR002401">
    <property type="entry name" value="Cyt_P450_E_grp-I"/>
</dbReference>
<evidence type="ECO:0000256" key="7">
    <source>
        <dbReference type="ARBA" id="ARBA00023033"/>
    </source>
</evidence>
<evidence type="ECO:0000256" key="8">
    <source>
        <dbReference type="SAM" id="Phobius"/>
    </source>
</evidence>
<protein>
    <recommendedName>
        <fullName evidence="11">Cytochrome P450</fullName>
    </recommendedName>
</protein>
<evidence type="ECO:0000256" key="5">
    <source>
        <dbReference type="ARBA" id="ARBA00023002"/>
    </source>
</evidence>
<dbReference type="Proteomes" id="UP001583193">
    <property type="component" value="Unassembled WGS sequence"/>
</dbReference>
<keyword evidence="3" id="KW-0349">Heme</keyword>
<dbReference type="PANTHER" id="PTHR24305:SF210">
    <property type="entry name" value="CYTOCHROME P450 MONOOXYGENASE ASQL-RELATED"/>
    <property type="match status" value="1"/>
</dbReference>
<name>A0ABR3YEZ6_9EURO</name>
<evidence type="ECO:0000256" key="3">
    <source>
        <dbReference type="ARBA" id="ARBA00022617"/>
    </source>
</evidence>
<keyword evidence="5" id="KW-0560">Oxidoreductase</keyword>
<evidence type="ECO:0008006" key="11">
    <source>
        <dbReference type="Google" id="ProtNLM"/>
    </source>
</evidence>
<dbReference type="InterPro" id="IPR050121">
    <property type="entry name" value="Cytochrome_P450_monoxygenase"/>
</dbReference>
<dbReference type="PRINTS" id="PR00463">
    <property type="entry name" value="EP450I"/>
</dbReference>
<keyword evidence="7" id="KW-0503">Monooxygenase</keyword>
<dbReference type="InterPro" id="IPR036396">
    <property type="entry name" value="Cyt_P450_sf"/>
</dbReference>
<gene>
    <name evidence="9" type="ORF">Plec18167_000805</name>
</gene>
<sequence length="517" mass="58234">MSGLDSLPSLLLCRGFWAAAFGILVITYIVYTIVNNLFLSPLSRFPGPKLWAISRIPSQVSVLRGHSHLDITKLHEVYGPVVRIGPDELVFNAPGAFRDIYGFRPGQRTFLKDRNHYIPPANGVDHLFCAVDSEVHARQRKLLSYAFADRALKDQESLITNYVDLLIEKLREKTVKARNERKPDVDIKSWMNYTTFDITGELMFSESFHCLEESQLHPWVELIFKSIKALAIIGAVNQFPVISGILHKIIPRSVIQKGVDHFNLGCEKVDRRLDNGSDKPDFISAMLKNSLSGKEGQYGEDEKIMSRAELHSNAFILIIAGSETSATVLSGCIYYLCRHPTIMDRLVNEIRGTFTADSDINFSKTPTLSYLAAVIEETLRMYPPVVTGLARVPPAGGETVDGDFVPEGTTVSCHHYASYRSLSNFVLPNEFIPERWLGTDPRFDSDKKDALQPFSLGPQNCLGKSLAYAEIRLILCKLLFHFDIELCPESVNWIDQEVYFLWDKPALMVNLTDRSVL</sequence>
<dbReference type="PRINTS" id="PR00385">
    <property type="entry name" value="P450"/>
</dbReference>
<dbReference type="Pfam" id="PF00067">
    <property type="entry name" value="p450"/>
    <property type="match status" value="1"/>
</dbReference>
<comment type="similarity">
    <text evidence="2">Belongs to the cytochrome P450 family.</text>
</comment>
<evidence type="ECO:0000313" key="9">
    <source>
        <dbReference type="EMBL" id="KAL1886870.1"/>
    </source>
</evidence>
<reference evidence="9 10" key="1">
    <citation type="journal article" date="2024" name="IMA Fungus">
        <title>IMA Genome - F19 : A genome assembly and annotation guide to empower mycologists, including annotated draft genome sequences of Ceratocystis pirilliformis, Diaporthe australafricana, Fusarium ophioides, Paecilomyces lecythidis, and Sporothrix stenoceras.</title>
        <authorList>
            <person name="Aylward J."/>
            <person name="Wilson A.M."/>
            <person name="Visagie C.M."/>
            <person name="Spraker J."/>
            <person name="Barnes I."/>
            <person name="Buitendag C."/>
            <person name="Ceriani C."/>
            <person name="Del Mar Angel L."/>
            <person name="du Plessis D."/>
            <person name="Fuchs T."/>
            <person name="Gasser K."/>
            <person name="Kramer D."/>
            <person name="Li W."/>
            <person name="Munsamy K."/>
            <person name="Piso A."/>
            <person name="Price J.L."/>
            <person name="Sonnekus B."/>
            <person name="Thomas C."/>
            <person name="van der Nest A."/>
            <person name="van Dijk A."/>
            <person name="van Heerden A."/>
            <person name="van Vuuren N."/>
            <person name="Yilmaz N."/>
            <person name="Duong T.A."/>
            <person name="van der Merwe N.A."/>
            <person name="Wingfield M.J."/>
            <person name="Wingfield B.D."/>
        </authorList>
    </citation>
    <scope>NUCLEOTIDE SEQUENCE [LARGE SCALE GENOMIC DNA]</scope>
    <source>
        <strain evidence="9 10">CMW 18167</strain>
    </source>
</reference>
<evidence type="ECO:0000256" key="2">
    <source>
        <dbReference type="ARBA" id="ARBA00010617"/>
    </source>
</evidence>
<comment type="caution">
    <text evidence="9">The sequence shown here is derived from an EMBL/GenBank/DDBJ whole genome shotgun (WGS) entry which is preliminary data.</text>
</comment>
<dbReference type="Gene3D" id="1.10.630.10">
    <property type="entry name" value="Cytochrome P450"/>
    <property type="match status" value="1"/>
</dbReference>
<keyword evidence="8" id="KW-0472">Membrane</keyword>
<dbReference type="InterPro" id="IPR001128">
    <property type="entry name" value="Cyt_P450"/>
</dbReference>
<evidence type="ECO:0000256" key="4">
    <source>
        <dbReference type="ARBA" id="ARBA00022723"/>
    </source>
</evidence>
<keyword evidence="8" id="KW-0812">Transmembrane</keyword>
<organism evidence="9 10">
    <name type="scientific">Paecilomyces lecythidis</name>
    <dbReference type="NCBI Taxonomy" id="3004212"/>
    <lineage>
        <taxon>Eukaryota</taxon>
        <taxon>Fungi</taxon>
        <taxon>Dikarya</taxon>
        <taxon>Ascomycota</taxon>
        <taxon>Pezizomycotina</taxon>
        <taxon>Eurotiomycetes</taxon>
        <taxon>Eurotiomycetidae</taxon>
        <taxon>Eurotiales</taxon>
        <taxon>Thermoascaceae</taxon>
        <taxon>Paecilomyces</taxon>
    </lineage>
</organism>
<proteinExistence type="inferred from homology"/>
<accession>A0ABR3YEZ6</accession>
<comment type="cofactor">
    <cofactor evidence="1">
        <name>heme</name>
        <dbReference type="ChEBI" id="CHEBI:30413"/>
    </cofactor>
</comment>
<evidence type="ECO:0000313" key="10">
    <source>
        <dbReference type="Proteomes" id="UP001583193"/>
    </source>
</evidence>
<evidence type="ECO:0000256" key="6">
    <source>
        <dbReference type="ARBA" id="ARBA00023004"/>
    </source>
</evidence>
<keyword evidence="8" id="KW-1133">Transmembrane helix</keyword>
<keyword evidence="4" id="KW-0479">Metal-binding</keyword>
<dbReference type="SUPFAM" id="SSF48264">
    <property type="entry name" value="Cytochrome P450"/>
    <property type="match status" value="1"/>
</dbReference>
<dbReference type="EMBL" id="JAVDPF010000001">
    <property type="protein sequence ID" value="KAL1886870.1"/>
    <property type="molecule type" value="Genomic_DNA"/>
</dbReference>